<protein>
    <submittedName>
        <fullName evidence="3">Metal binding domain of Ada</fullName>
    </submittedName>
</protein>
<gene>
    <name evidence="3" type="ORF">SAMN02910315_02366</name>
</gene>
<accession>A0A1G5XMF7</accession>
<dbReference type="PROSITE" id="PS50830">
    <property type="entry name" value="TNASE_3"/>
    <property type="match status" value="1"/>
</dbReference>
<dbReference type="InterPro" id="IPR035437">
    <property type="entry name" value="SNase_OB-fold_sf"/>
</dbReference>
<dbReference type="SUPFAM" id="SSF50199">
    <property type="entry name" value="Staphylococcal nuclease"/>
    <property type="match status" value="1"/>
</dbReference>
<evidence type="ECO:0000256" key="1">
    <source>
        <dbReference type="ARBA" id="ARBA00023159"/>
    </source>
</evidence>
<dbReference type="SMART" id="SM00318">
    <property type="entry name" value="SNc"/>
    <property type="match status" value="1"/>
</dbReference>
<keyword evidence="1" id="KW-0010">Activator</keyword>
<keyword evidence="4" id="KW-1185">Reference proteome</keyword>
<reference evidence="3 4" key="1">
    <citation type="submission" date="2016-10" db="EMBL/GenBank/DDBJ databases">
        <authorList>
            <person name="Varghese N."/>
            <person name="Submissions S."/>
        </authorList>
    </citation>
    <scope>NUCLEOTIDE SEQUENCE [LARGE SCALE GENOMIC DNA]</scope>
    <source>
        <strain evidence="3 4">DSM 16643</strain>
    </source>
</reference>
<dbReference type="EMBL" id="FMXB01000030">
    <property type="protein sequence ID" value="SDA71522.1"/>
    <property type="molecule type" value="Genomic_DNA"/>
</dbReference>
<dbReference type="GO" id="GO:0006355">
    <property type="term" value="P:regulation of DNA-templated transcription"/>
    <property type="evidence" value="ECO:0007669"/>
    <property type="project" value="InterPro"/>
</dbReference>
<dbReference type="Gene3D" id="2.40.50.90">
    <property type="match status" value="1"/>
</dbReference>
<feature type="domain" description="TNase-like" evidence="2">
    <location>
        <begin position="60"/>
        <end position="151"/>
    </location>
</feature>
<dbReference type="Pfam" id="PF00565">
    <property type="entry name" value="SNase"/>
    <property type="match status" value="1"/>
</dbReference>
<dbReference type="Proteomes" id="UP000323439">
    <property type="component" value="Unassembled WGS sequence"/>
</dbReference>
<name>A0A1G5XMF7_9EURY</name>
<evidence type="ECO:0000313" key="4">
    <source>
        <dbReference type="Proteomes" id="UP000323439"/>
    </source>
</evidence>
<dbReference type="Gene3D" id="3.40.10.10">
    <property type="entry name" value="DNA Methylphosphotriester Repair Domain"/>
    <property type="match status" value="1"/>
</dbReference>
<dbReference type="GO" id="GO:0003677">
    <property type="term" value="F:DNA binding"/>
    <property type="evidence" value="ECO:0007669"/>
    <property type="project" value="InterPro"/>
</dbReference>
<dbReference type="GO" id="GO:0008270">
    <property type="term" value="F:zinc ion binding"/>
    <property type="evidence" value="ECO:0007669"/>
    <property type="project" value="InterPro"/>
</dbReference>
<organism evidence="3 4">
    <name type="scientific">Methanobrevibacter millerae</name>
    <dbReference type="NCBI Taxonomy" id="230361"/>
    <lineage>
        <taxon>Archaea</taxon>
        <taxon>Methanobacteriati</taxon>
        <taxon>Methanobacteriota</taxon>
        <taxon>Methanomada group</taxon>
        <taxon>Methanobacteria</taxon>
        <taxon>Methanobacteriales</taxon>
        <taxon>Methanobacteriaceae</taxon>
        <taxon>Methanobrevibacter</taxon>
    </lineage>
</organism>
<proteinExistence type="predicted"/>
<dbReference type="AlphaFoldDB" id="A0A1G5XMF7"/>
<dbReference type="InterPro" id="IPR016071">
    <property type="entry name" value="Staphylococal_nuclease_OB-fold"/>
</dbReference>
<sequence length="241" mass="26158">MKIERKYLFAIFIVLMLAAAMATATAYTGTGFSHHKSISEYSSLSLNDILSKYSDTDCKAEASGICTKVSDGDTIEVEGVGKVRFVGVNTPEKGVEGSDTSAYLVKKLCLNREVSLDIDDSKHTDKYGRTLAVVIVDGKNLNEILLKEGLAEIMYMPPSEFYPYNWAGENTTSYTHSSTASSSSSGAVGDSGSYIGNSNSHKFHYPTCSSCSKIAEKNKVVFNSRDDAINQGYVPCKRCNP</sequence>
<dbReference type="Pfam" id="PF02805">
    <property type="entry name" value="Ada_Zn_binding"/>
    <property type="match status" value="1"/>
</dbReference>
<dbReference type="InterPro" id="IPR035451">
    <property type="entry name" value="Ada-like_dom_sf"/>
</dbReference>
<dbReference type="InterPro" id="IPR004026">
    <property type="entry name" value="Ada_DNA_repair_Zn-bd"/>
</dbReference>
<dbReference type="SUPFAM" id="SSF57884">
    <property type="entry name" value="Ada DNA repair protein, N-terminal domain (N-Ada 10)"/>
    <property type="match status" value="1"/>
</dbReference>
<dbReference type="GO" id="GO:0006281">
    <property type="term" value="P:DNA repair"/>
    <property type="evidence" value="ECO:0007669"/>
    <property type="project" value="InterPro"/>
</dbReference>
<evidence type="ECO:0000313" key="3">
    <source>
        <dbReference type="EMBL" id="SDA71522.1"/>
    </source>
</evidence>
<dbReference type="OrthoDB" id="3327at2157"/>
<dbReference type="GO" id="GO:0008168">
    <property type="term" value="F:methyltransferase activity"/>
    <property type="evidence" value="ECO:0007669"/>
    <property type="project" value="InterPro"/>
</dbReference>
<evidence type="ECO:0000259" key="2">
    <source>
        <dbReference type="PROSITE" id="PS50830"/>
    </source>
</evidence>